<dbReference type="Pfam" id="PF02225">
    <property type="entry name" value="PA"/>
    <property type="match status" value="1"/>
</dbReference>
<dbReference type="SUPFAM" id="SSF52025">
    <property type="entry name" value="PA domain"/>
    <property type="match status" value="1"/>
</dbReference>
<evidence type="ECO:0000313" key="7">
    <source>
        <dbReference type="WBParaSite" id="HPBE_0001792601-mRNA-1"/>
    </source>
</evidence>
<evidence type="ECO:0000256" key="2">
    <source>
        <dbReference type="SAM" id="Phobius"/>
    </source>
</evidence>
<evidence type="ECO:0000313" key="6">
    <source>
        <dbReference type="Proteomes" id="UP000050761"/>
    </source>
</evidence>
<dbReference type="FunFam" id="3.40.630.10:FF:000101">
    <property type="entry name" value="N-acetylated alpha-linked acidic dipeptidase like 1"/>
    <property type="match status" value="1"/>
</dbReference>
<dbReference type="SUPFAM" id="SSF53187">
    <property type="entry name" value="Zn-dependent exopeptidases"/>
    <property type="match status" value="1"/>
</dbReference>
<feature type="domain" description="PA" evidence="3">
    <location>
        <begin position="247"/>
        <end position="336"/>
    </location>
</feature>
<evidence type="ECO:0000313" key="5">
    <source>
        <dbReference type="EMBL" id="VDP10230.1"/>
    </source>
</evidence>
<keyword evidence="2" id="KW-1133">Transmembrane helix</keyword>
<evidence type="ECO:0000256" key="1">
    <source>
        <dbReference type="ARBA" id="ARBA00005634"/>
    </source>
</evidence>
<reference evidence="7" key="2">
    <citation type="submission" date="2019-09" db="UniProtKB">
        <authorList>
            <consortium name="WormBaseParasite"/>
        </authorList>
    </citation>
    <scope>IDENTIFICATION</scope>
</reference>
<feature type="transmembrane region" description="Helical" evidence="2">
    <location>
        <begin position="92"/>
        <end position="117"/>
    </location>
</feature>
<dbReference type="PANTHER" id="PTHR10404">
    <property type="entry name" value="N-ACETYLATED-ALPHA-LINKED ACIDIC DIPEPTIDASE"/>
    <property type="match status" value="1"/>
</dbReference>
<dbReference type="InterPro" id="IPR039373">
    <property type="entry name" value="Peptidase_M28B"/>
</dbReference>
<sequence length="542" mass="58770">MPGSCVVTDAKNLRYFPGTFVWILLYHISQLVLINITMPPTIPFVLIDTSNLSSFVCGPSVDELQLDQDLLLTPRHLTVSAESLALLKMKAWIGFLTLGVGVALFIAGAVMLGVGIAKDTSTHSCPHVTTAPPNKPPAPSTYNTSTISAMIRQAIVPGRIKQNLHDFTVAPHPAGTGANDRVADQIIEKWRAAGLENFENPNYLWIKDADGKVLYQSEGVSPAIIIAEQNNPEAGVQWLAYSPNGSVTGDLVNCGEASDREFQYLREQGISLKGKIALIRYGGIFRGNKVALAQQNGAIGAILYSDPAEVAPNGTLDKDVYPNTVYMPAHAVQRGTLYTGDGDVLSPLYPSKPILWQSGSIEQVFESRANGELPSIPVLPISYTSALALLSRLGGPAAPSLWQGKLNVTYNMGPGLMNNLQTTININGEFAVKRIRNVIGYLHGIEEPDRYVIMGNHYDAWTYGAMDPNAGTATLAEVARATMQVVNETGWRPARSLMFAAWDAEEYGLIGSTEFVEEFAEVLSRRAIAYINMDCLKGNQTM</sequence>
<dbReference type="AlphaFoldDB" id="A0A3P8AZY7"/>
<dbReference type="OrthoDB" id="5841748at2759"/>
<comment type="similarity">
    <text evidence="1">Belongs to the peptidase M28 family. M28B subfamily.</text>
</comment>
<dbReference type="InterPro" id="IPR046450">
    <property type="entry name" value="PA_dom_sf"/>
</dbReference>
<dbReference type="CDD" id="cd02121">
    <property type="entry name" value="PA_GCPII_like"/>
    <property type="match status" value="1"/>
</dbReference>
<dbReference type="InterPro" id="IPR003137">
    <property type="entry name" value="PA_domain"/>
</dbReference>
<evidence type="ECO:0000259" key="3">
    <source>
        <dbReference type="Pfam" id="PF02225"/>
    </source>
</evidence>
<dbReference type="WBParaSite" id="HPBE_0001792601-mRNA-1">
    <property type="protein sequence ID" value="HPBE_0001792601-mRNA-1"/>
    <property type="gene ID" value="HPBE_0001792601"/>
</dbReference>
<feature type="transmembrane region" description="Helical" evidence="2">
    <location>
        <begin position="20"/>
        <end position="38"/>
    </location>
</feature>
<dbReference type="Pfam" id="PF04389">
    <property type="entry name" value="Peptidase_M28"/>
    <property type="match status" value="1"/>
</dbReference>
<dbReference type="EMBL" id="UZAH01030350">
    <property type="protein sequence ID" value="VDP10230.1"/>
    <property type="molecule type" value="Genomic_DNA"/>
</dbReference>
<dbReference type="FunFam" id="3.50.30.30:FF:000033">
    <property type="entry name" value="Glutamate carboxypeptidase 2 homolog"/>
    <property type="match status" value="1"/>
</dbReference>
<feature type="domain" description="Peptidase M28" evidence="4">
    <location>
        <begin position="437"/>
        <end position="537"/>
    </location>
</feature>
<dbReference type="Proteomes" id="UP000050761">
    <property type="component" value="Unassembled WGS sequence"/>
</dbReference>
<keyword evidence="2" id="KW-0472">Membrane</keyword>
<dbReference type="PANTHER" id="PTHR10404:SF41">
    <property type="entry name" value="N-ACETYLATED-ALPHA-LINKED ACIDIC DIPEPTIDASE 2"/>
    <property type="match status" value="1"/>
</dbReference>
<dbReference type="Gene3D" id="3.40.630.10">
    <property type="entry name" value="Zn peptidases"/>
    <property type="match status" value="1"/>
</dbReference>
<name>A0A3P8AZY7_HELPZ</name>
<protein>
    <submittedName>
        <fullName evidence="7">N-acetylated-alpha-linked acidic dipeptidase 2</fullName>
    </submittedName>
</protein>
<organism evidence="5">
    <name type="scientific">Heligmosomoides polygyrus</name>
    <name type="common">Parasitic roundworm</name>
    <dbReference type="NCBI Taxonomy" id="6339"/>
    <lineage>
        <taxon>Eukaryota</taxon>
        <taxon>Metazoa</taxon>
        <taxon>Ecdysozoa</taxon>
        <taxon>Nematoda</taxon>
        <taxon>Chromadorea</taxon>
        <taxon>Rhabditida</taxon>
        <taxon>Rhabditina</taxon>
        <taxon>Rhabditomorpha</taxon>
        <taxon>Strongyloidea</taxon>
        <taxon>Heligmosomidae</taxon>
        <taxon>Heligmosomoides</taxon>
    </lineage>
</organism>
<dbReference type="GO" id="GO:0004180">
    <property type="term" value="F:carboxypeptidase activity"/>
    <property type="evidence" value="ECO:0007669"/>
    <property type="project" value="TreeGrafter"/>
</dbReference>
<accession>A0A3P8AZY7</accession>
<evidence type="ECO:0000259" key="4">
    <source>
        <dbReference type="Pfam" id="PF04389"/>
    </source>
</evidence>
<reference evidence="5 6" key="1">
    <citation type="submission" date="2018-11" db="EMBL/GenBank/DDBJ databases">
        <authorList>
            <consortium name="Pathogen Informatics"/>
        </authorList>
    </citation>
    <scope>NUCLEOTIDE SEQUENCE [LARGE SCALE GENOMIC DNA]</scope>
</reference>
<keyword evidence="6" id="KW-1185">Reference proteome</keyword>
<proteinExistence type="inferred from homology"/>
<dbReference type="InterPro" id="IPR007484">
    <property type="entry name" value="Peptidase_M28"/>
</dbReference>
<dbReference type="Gene3D" id="3.50.30.30">
    <property type="match status" value="1"/>
</dbReference>
<keyword evidence="2" id="KW-0812">Transmembrane</keyword>
<gene>
    <name evidence="5" type="ORF">HPBE_LOCUS17925</name>
</gene>